<dbReference type="WBParaSite" id="RSKR_0000079500.1">
    <property type="protein sequence ID" value="RSKR_0000079500.1"/>
    <property type="gene ID" value="RSKR_0000079500"/>
</dbReference>
<evidence type="ECO:0000313" key="2">
    <source>
        <dbReference type="WBParaSite" id="RSKR_0000079500.1"/>
    </source>
</evidence>
<dbReference type="Proteomes" id="UP000095286">
    <property type="component" value="Unplaced"/>
</dbReference>
<proteinExistence type="predicted"/>
<protein>
    <submittedName>
        <fullName evidence="2">Protein YIPF</fullName>
    </submittedName>
</protein>
<sequence length="297" mass="33772">MEHFDFNNYTYEGDEGTSNPNFVDESKRLQPGNPQSGFSGGAPPHYAVNSPLTDNPDSTQKVKNLLSIEYYMQYFNVDTNQVISRITYATIPSKGKQNFILDVIEGNPDMYGPIWILFTLVLTIAMTGSFVQFVNTYGEQNHTTDFAMLTGCLTLLSIYNVFVPFGLYSYLWYSKTSVGYTFAEIFCTYGYAWFVMIPVSFLFIFQVPYLKFVLTVAAMILSGRVLYQTFWPALTSFEKRGEAYGVMILVIMLHILMIFLLKTYYLDQFIQIDVHSATIAPALNVTTKLVSLSNNDH</sequence>
<evidence type="ECO:0000313" key="1">
    <source>
        <dbReference type="Proteomes" id="UP000095286"/>
    </source>
</evidence>
<organism evidence="1 2">
    <name type="scientific">Rhabditophanes sp. KR3021</name>
    <dbReference type="NCBI Taxonomy" id="114890"/>
    <lineage>
        <taxon>Eukaryota</taxon>
        <taxon>Metazoa</taxon>
        <taxon>Ecdysozoa</taxon>
        <taxon>Nematoda</taxon>
        <taxon>Chromadorea</taxon>
        <taxon>Rhabditida</taxon>
        <taxon>Tylenchina</taxon>
        <taxon>Panagrolaimomorpha</taxon>
        <taxon>Strongyloidoidea</taxon>
        <taxon>Alloionematidae</taxon>
        <taxon>Rhabditophanes</taxon>
    </lineage>
</organism>
<name>A0AC35TI33_9BILA</name>
<accession>A0AC35TI33</accession>
<reference evidence="2" key="1">
    <citation type="submission" date="2016-11" db="UniProtKB">
        <authorList>
            <consortium name="WormBaseParasite"/>
        </authorList>
    </citation>
    <scope>IDENTIFICATION</scope>
    <source>
        <strain evidence="2">KR3021</strain>
    </source>
</reference>